<dbReference type="EMBL" id="KZ308189">
    <property type="protein sequence ID" value="KAG8224241.1"/>
    <property type="molecule type" value="Genomic_DNA"/>
</dbReference>
<dbReference type="PANTHER" id="PTHR23025:SF3">
    <property type="entry name" value="HORMONE-SENSITIVE LIPASE"/>
    <property type="match status" value="1"/>
</dbReference>
<dbReference type="Gene3D" id="3.40.50.1820">
    <property type="entry name" value="alpha/beta hydrolase"/>
    <property type="match status" value="2"/>
</dbReference>
<dbReference type="PANTHER" id="PTHR23025">
    <property type="entry name" value="TRIACYLGLYCEROL LIPASE"/>
    <property type="match status" value="1"/>
</dbReference>
<proteinExistence type="predicted"/>
<evidence type="ECO:0000259" key="2">
    <source>
        <dbReference type="Pfam" id="PF07859"/>
    </source>
</evidence>
<evidence type="ECO:0000313" key="4">
    <source>
        <dbReference type="Proteomes" id="UP000792457"/>
    </source>
</evidence>
<dbReference type="GO" id="GO:0019433">
    <property type="term" value="P:triglyceride catabolic process"/>
    <property type="evidence" value="ECO:0007669"/>
    <property type="project" value="TreeGrafter"/>
</dbReference>
<dbReference type="SUPFAM" id="SSF53474">
    <property type="entry name" value="alpha/beta-Hydrolases"/>
    <property type="match status" value="1"/>
</dbReference>
<gene>
    <name evidence="3" type="ORF">J437_LFUL001620</name>
</gene>
<name>A0A8K0NW80_LADFU</name>
<dbReference type="OrthoDB" id="408631at2759"/>
<feature type="region of interest" description="Disordered" evidence="1">
    <location>
        <begin position="185"/>
        <end position="237"/>
    </location>
</feature>
<dbReference type="GO" id="GO:0004771">
    <property type="term" value="F:sterol ester esterase activity"/>
    <property type="evidence" value="ECO:0007669"/>
    <property type="project" value="TreeGrafter"/>
</dbReference>
<dbReference type="GO" id="GO:0005829">
    <property type="term" value="C:cytosol"/>
    <property type="evidence" value="ECO:0007669"/>
    <property type="project" value="TreeGrafter"/>
</dbReference>
<feature type="domain" description="Alpha/beta hydrolase fold-3" evidence="2">
    <location>
        <begin position="349"/>
        <end position="435"/>
    </location>
</feature>
<dbReference type="InterPro" id="IPR029058">
    <property type="entry name" value="AB_hydrolase_fold"/>
</dbReference>
<organism evidence="3 4">
    <name type="scientific">Ladona fulva</name>
    <name type="common">Scarce chaser dragonfly</name>
    <name type="synonym">Libellula fulva</name>
    <dbReference type="NCBI Taxonomy" id="123851"/>
    <lineage>
        <taxon>Eukaryota</taxon>
        <taxon>Metazoa</taxon>
        <taxon>Ecdysozoa</taxon>
        <taxon>Arthropoda</taxon>
        <taxon>Hexapoda</taxon>
        <taxon>Insecta</taxon>
        <taxon>Pterygota</taxon>
        <taxon>Palaeoptera</taxon>
        <taxon>Odonata</taxon>
        <taxon>Epiprocta</taxon>
        <taxon>Anisoptera</taxon>
        <taxon>Libelluloidea</taxon>
        <taxon>Libellulidae</taxon>
        <taxon>Ladona</taxon>
    </lineage>
</organism>
<dbReference type="Pfam" id="PF07859">
    <property type="entry name" value="Abhydrolase_3"/>
    <property type="match status" value="2"/>
</dbReference>
<dbReference type="Proteomes" id="UP000792457">
    <property type="component" value="Unassembled WGS sequence"/>
</dbReference>
<keyword evidence="4" id="KW-1185">Reference proteome</keyword>
<evidence type="ECO:0000256" key="1">
    <source>
        <dbReference type="SAM" id="MobiDB-lite"/>
    </source>
</evidence>
<evidence type="ECO:0000313" key="3">
    <source>
        <dbReference type="EMBL" id="KAG8224241.1"/>
    </source>
</evidence>
<feature type="compositionally biased region" description="Basic and acidic residues" evidence="1">
    <location>
        <begin position="193"/>
        <end position="202"/>
    </location>
</feature>
<reference evidence="3" key="2">
    <citation type="submission" date="2017-10" db="EMBL/GenBank/DDBJ databases">
        <title>Ladona fulva Genome sequencing and assembly.</title>
        <authorList>
            <person name="Murali S."/>
            <person name="Richards S."/>
            <person name="Bandaranaike D."/>
            <person name="Bellair M."/>
            <person name="Blankenburg K."/>
            <person name="Chao H."/>
            <person name="Dinh H."/>
            <person name="Doddapaneni H."/>
            <person name="Dugan-Rocha S."/>
            <person name="Elkadiri S."/>
            <person name="Gnanaolivu R."/>
            <person name="Hernandez B."/>
            <person name="Skinner E."/>
            <person name="Javaid M."/>
            <person name="Lee S."/>
            <person name="Li M."/>
            <person name="Ming W."/>
            <person name="Munidasa M."/>
            <person name="Muniz J."/>
            <person name="Nguyen L."/>
            <person name="Hughes D."/>
            <person name="Osuji N."/>
            <person name="Pu L.-L."/>
            <person name="Puazo M."/>
            <person name="Qu C."/>
            <person name="Quiroz J."/>
            <person name="Raj R."/>
            <person name="Weissenberger G."/>
            <person name="Xin Y."/>
            <person name="Zou X."/>
            <person name="Han Y."/>
            <person name="Worley K."/>
            <person name="Muzny D."/>
            <person name="Gibbs R."/>
        </authorList>
    </citation>
    <scope>NUCLEOTIDE SEQUENCE</scope>
    <source>
        <strain evidence="3">Sampled in the wild</strain>
    </source>
</reference>
<dbReference type="InterPro" id="IPR013094">
    <property type="entry name" value="AB_hydrolase_3"/>
</dbReference>
<sequence length="472" mass="51570">MQNFIAGDNSNKNQSDALPPPSKGLVIHCHGGGFVAQSSRSHESYLRDWAVRLNVPILSIDYSLSPEAPFPRALEEVLYAYCWALHNASILGTTAERIILVGDSAGANLNLGVTMKCIELGIRIPDGLFLAYIPVLVAFVPSPSRLLCLMDPLLPFGFMMQCLKAYAGQNGDQGNALDDTENVASNLNSTEGKSSEIKRDKSPSSTCGLDSLEDVSDRDLTNTSPKAEAGDFQGQHLNKLGSSDTLTSITLASPMHSAENNDLSGYASKFYEQYAVDPNINLEGGSSPTEEHILFEIPQDVVSKIEIPKKLCDAANRLTGSWKSRIWGAESQETTESKDKKPDQCLMKRLINISSVDDMAECSPTEQFHFTVPKDPYLSPYWASDDVLKKLPPTSIMSLQFDPCLDDCVMFAKKLKGIGNEVCLDILEGLPHGFLNFSLVSKEAHDGSLLCVKRILKLLNVEDPQVPPSPEK</sequence>
<protein>
    <recommendedName>
        <fullName evidence="2">Alpha/beta hydrolase fold-3 domain-containing protein</fullName>
    </recommendedName>
</protein>
<reference evidence="3" key="1">
    <citation type="submission" date="2013-04" db="EMBL/GenBank/DDBJ databases">
        <authorList>
            <person name="Qu J."/>
            <person name="Murali S.C."/>
            <person name="Bandaranaike D."/>
            <person name="Bellair M."/>
            <person name="Blankenburg K."/>
            <person name="Chao H."/>
            <person name="Dinh H."/>
            <person name="Doddapaneni H."/>
            <person name="Downs B."/>
            <person name="Dugan-Rocha S."/>
            <person name="Elkadiri S."/>
            <person name="Gnanaolivu R.D."/>
            <person name="Hernandez B."/>
            <person name="Javaid M."/>
            <person name="Jayaseelan J.C."/>
            <person name="Lee S."/>
            <person name="Li M."/>
            <person name="Ming W."/>
            <person name="Munidasa M."/>
            <person name="Muniz J."/>
            <person name="Nguyen L."/>
            <person name="Ongeri F."/>
            <person name="Osuji N."/>
            <person name="Pu L.-L."/>
            <person name="Puazo M."/>
            <person name="Qu C."/>
            <person name="Quiroz J."/>
            <person name="Raj R."/>
            <person name="Weissenberger G."/>
            <person name="Xin Y."/>
            <person name="Zou X."/>
            <person name="Han Y."/>
            <person name="Richards S."/>
            <person name="Worley K."/>
            <person name="Muzny D."/>
            <person name="Gibbs R."/>
        </authorList>
    </citation>
    <scope>NUCLEOTIDE SEQUENCE</scope>
    <source>
        <strain evidence="3">Sampled in the wild</strain>
    </source>
</reference>
<comment type="caution">
    <text evidence="3">The sequence shown here is derived from an EMBL/GenBank/DDBJ whole genome shotgun (WGS) entry which is preliminary data.</text>
</comment>
<dbReference type="AlphaFoldDB" id="A0A8K0NW80"/>
<dbReference type="GO" id="GO:0004806">
    <property type="term" value="F:triacylglycerol lipase activity"/>
    <property type="evidence" value="ECO:0007669"/>
    <property type="project" value="TreeGrafter"/>
</dbReference>
<feature type="domain" description="Alpha/beta hydrolase fold-3" evidence="2">
    <location>
        <begin position="26"/>
        <end position="168"/>
    </location>
</feature>
<accession>A0A8K0NW80</accession>